<evidence type="ECO:0000313" key="2">
    <source>
        <dbReference type="Proteomes" id="UP001168694"/>
    </source>
</evidence>
<accession>A0ABT8EB23</accession>
<dbReference type="Pfam" id="PF04402">
    <property type="entry name" value="SIMPL"/>
    <property type="match status" value="1"/>
</dbReference>
<protein>
    <submittedName>
        <fullName evidence="1">SIMPL domain-containing protein</fullName>
    </submittedName>
</protein>
<dbReference type="Gene3D" id="3.30.110.170">
    <property type="entry name" value="Protein of unknown function (DUF541), domain 1"/>
    <property type="match status" value="1"/>
</dbReference>
<dbReference type="Proteomes" id="UP001168694">
    <property type="component" value="Unassembled WGS sequence"/>
</dbReference>
<dbReference type="EMBL" id="JAUHLN010000004">
    <property type="protein sequence ID" value="MDN4075116.1"/>
    <property type="molecule type" value="Genomic_DNA"/>
</dbReference>
<keyword evidence="2" id="KW-1185">Reference proteome</keyword>
<dbReference type="InterPro" id="IPR007497">
    <property type="entry name" value="SIMPL/DUF541"/>
</dbReference>
<name>A0ABT8EB23_9BACL</name>
<reference evidence="1" key="1">
    <citation type="submission" date="2023-06" db="EMBL/GenBank/DDBJ databases">
        <title>Draft Genome Sequences of Representative Paenibacillus Polymyxa, Bacillus cereus, Fictibacillus sp., and Brevibacillus agri Strains Isolated from Amazonian Dark Earth.</title>
        <authorList>
            <person name="Pellegrinetti T.A."/>
            <person name="Cunha I.C.M."/>
            <person name="Chaves M.G."/>
            <person name="Freitas A.S."/>
            <person name="Silva A.V.R."/>
            <person name="Tsai S.M."/>
            <person name="Mendes L.W."/>
        </authorList>
    </citation>
    <scope>NUCLEOTIDE SEQUENCE</scope>
    <source>
        <strain evidence="1">CENA-BCM004</strain>
    </source>
</reference>
<dbReference type="RefSeq" id="WP_290401226.1">
    <property type="nucleotide sequence ID" value="NZ_JAUHLN010000004.1"/>
</dbReference>
<dbReference type="InterPro" id="IPR052022">
    <property type="entry name" value="26kDa_periplasmic_antigen"/>
</dbReference>
<dbReference type="Gene3D" id="3.30.70.2970">
    <property type="entry name" value="Protein of unknown function (DUF541), domain 2"/>
    <property type="match status" value="1"/>
</dbReference>
<comment type="caution">
    <text evidence="1">The sequence shown here is derived from an EMBL/GenBank/DDBJ whole genome shotgun (WGS) entry which is preliminary data.</text>
</comment>
<sequence length="220" mass="24151">MYYNRPEYTTDHMSSLIRVTGEGSVFAVPDQAKLSLGVITENKDVNTAQRQNNEIMRNVIQGLLTMGIQNKDIQTSLYRIEPQYVYENGQQNLKGYQVNHQLQITVEDVGGTGAVIDRAVSQGANSVSSIQFTVSSPDAFYNRALSLAVNSAQQKAMAISRDLGVTLNRFPVKVTELSKGFQPGPVPYQGAVLSQGSPVPVQTGENEITARIEAEFFYTP</sequence>
<gene>
    <name evidence="1" type="ORF">QYF49_19280</name>
</gene>
<dbReference type="PANTHER" id="PTHR34387">
    <property type="entry name" value="SLR1258 PROTEIN"/>
    <property type="match status" value="1"/>
</dbReference>
<evidence type="ECO:0000313" key="1">
    <source>
        <dbReference type="EMBL" id="MDN4075116.1"/>
    </source>
</evidence>
<organism evidence="1 2">
    <name type="scientific">Fictibacillus terranigra</name>
    <dbReference type="NCBI Taxonomy" id="3058424"/>
    <lineage>
        <taxon>Bacteria</taxon>
        <taxon>Bacillati</taxon>
        <taxon>Bacillota</taxon>
        <taxon>Bacilli</taxon>
        <taxon>Bacillales</taxon>
        <taxon>Fictibacillaceae</taxon>
        <taxon>Fictibacillus</taxon>
    </lineage>
</organism>
<proteinExistence type="predicted"/>
<dbReference type="PANTHER" id="PTHR34387:SF1">
    <property type="entry name" value="PERIPLASMIC IMMUNOGENIC PROTEIN"/>
    <property type="match status" value="1"/>
</dbReference>